<dbReference type="EMBL" id="JAWDIE010000003">
    <property type="protein sequence ID" value="MEJ7137263.1"/>
    <property type="molecule type" value="Genomic_DNA"/>
</dbReference>
<name>A0ACC6NZ53_9BURK</name>
<accession>A0ACC6NZ53</accession>
<evidence type="ECO:0000313" key="1">
    <source>
        <dbReference type="EMBL" id="MEJ7137263.1"/>
    </source>
</evidence>
<comment type="caution">
    <text evidence="1">The sequence shown here is derived from an EMBL/GenBank/DDBJ whole genome shotgun (WGS) entry which is preliminary data.</text>
</comment>
<evidence type="ECO:0000313" key="2">
    <source>
        <dbReference type="Proteomes" id="UP001364695"/>
    </source>
</evidence>
<organism evidence="1 2">
    <name type="scientific">Amphibiibacter pelophylacis</name>
    <dbReference type="NCBI Taxonomy" id="1799477"/>
    <lineage>
        <taxon>Bacteria</taxon>
        <taxon>Pseudomonadati</taxon>
        <taxon>Pseudomonadota</taxon>
        <taxon>Betaproteobacteria</taxon>
        <taxon>Burkholderiales</taxon>
        <taxon>Sphaerotilaceae</taxon>
        <taxon>Amphibiibacter</taxon>
    </lineage>
</organism>
<sequence length="312" mass="35127">MTLPRRFRRRRVLIVGCGDVGQRLLRQIGRKAQVLALVRSPAKAQPLRNLGAQVLAGDLDSAASLRRLGPWLAHVIHLAPPPAQGEGDPRSQALLRALRHPGWRRKPGQAPRLSRLVYASTTGVYGDCGGALVRETRPLSPRTPRARRRVAAEALWRGWGQSVRTRYSRPAPRISVLRVPGIYAFDRASNPLDRLDDPTPLLTPQDDVWVNRIHADDLARALWLAHWRAPAGRVYHLRDQACTRQGDDLDALADATGRPRLPRVPLAELRGLTTPMRLSFLEESRRIDPARIRAELRWRPQWPDLLTAWAGR</sequence>
<protein>
    <submittedName>
        <fullName evidence="1">NAD-dependent epimerase/dehydratase family protein</fullName>
    </submittedName>
</protein>
<proteinExistence type="predicted"/>
<dbReference type="Proteomes" id="UP001364695">
    <property type="component" value="Unassembled WGS sequence"/>
</dbReference>
<reference evidence="1" key="1">
    <citation type="submission" date="2023-10" db="EMBL/GenBank/DDBJ databases">
        <title>Amphibacter perezi, gen. nov., sp. nov. a novel taxa of the family Comamonadaceae, class Betaproteobacteria isolated from the skin microbiota of Pelophylax perezi from different populations.</title>
        <authorList>
            <person name="Costa S."/>
            <person name="Proenca D.N."/>
            <person name="Lopes I."/>
            <person name="Morais P.V."/>
        </authorList>
    </citation>
    <scope>NUCLEOTIDE SEQUENCE</scope>
    <source>
        <strain evidence="1">SL12-8</strain>
    </source>
</reference>
<gene>
    <name evidence="1" type="ORF">RV045_02315</name>
</gene>
<keyword evidence="2" id="KW-1185">Reference proteome</keyword>